<keyword evidence="9" id="KW-1185">Reference proteome</keyword>
<dbReference type="Pfam" id="PF02237">
    <property type="entry name" value="BPL_C"/>
    <property type="match status" value="1"/>
</dbReference>
<keyword evidence="1 8" id="KW-0436">Ligase</keyword>
<sequence>MSNIELLSLSGLQQEASASRWGGHVHMLTTVGSTQEEAKRLAENGAPEGTTVIAEEQTGGRGRQGRKWHSPFGKGIWMSVVLRPSLPLLSTPQLTLMAGVAVCRAIRRVSGVDVGIKWPNDLLAGDRKICGILLESSCYENELAYCIAGIGISVNLAEEDYPDFLNGVGTSLLIERGGASVDRSVLAGAVLTELDSLYAFYLEHGFSPVARLWEAMSVTLGRQVARNTPQGRMEGLATGLDDNGGLLLMDRSGQIHSVSSGEIELI</sequence>
<dbReference type="NCBIfam" id="TIGR00121">
    <property type="entry name" value="birA_ligase"/>
    <property type="match status" value="1"/>
</dbReference>
<dbReference type="EC" id="6.3.4.15" evidence="5"/>
<dbReference type="InterPro" id="IPR045864">
    <property type="entry name" value="aa-tRNA-synth_II/BPL/LPL"/>
</dbReference>
<dbReference type="EMBL" id="JABWCS010000218">
    <property type="protein sequence ID" value="NUU63249.1"/>
    <property type="molecule type" value="Genomic_DNA"/>
</dbReference>
<dbReference type="GO" id="GO:0009249">
    <property type="term" value="P:protein lipoylation"/>
    <property type="evidence" value="ECO:0007669"/>
    <property type="project" value="UniProtKB-ARBA"/>
</dbReference>
<evidence type="ECO:0000259" key="7">
    <source>
        <dbReference type="PROSITE" id="PS51733"/>
    </source>
</evidence>
<proteinExistence type="predicted"/>
<dbReference type="PANTHER" id="PTHR12835">
    <property type="entry name" value="BIOTIN PROTEIN LIGASE"/>
    <property type="match status" value="1"/>
</dbReference>
<dbReference type="GO" id="GO:0005737">
    <property type="term" value="C:cytoplasm"/>
    <property type="evidence" value="ECO:0007669"/>
    <property type="project" value="TreeGrafter"/>
</dbReference>
<dbReference type="GO" id="GO:0004077">
    <property type="term" value="F:biotin--[biotin carboxyl-carrier protein] ligase activity"/>
    <property type="evidence" value="ECO:0007669"/>
    <property type="project" value="UniProtKB-EC"/>
</dbReference>
<dbReference type="SUPFAM" id="SSF55681">
    <property type="entry name" value="Class II aaRS and biotin synthetases"/>
    <property type="match status" value="1"/>
</dbReference>
<keyword evidence="2" id="KW-0547">Nucleotide-binding</keyword>
<evidence type="ECO:0000256" key="3">
    <source>
        <dbReference type="ARBA" id="ARBA00022840"/>
    </source>
</evidence>
<dbReference type="InterPro" id="IPR008988">
    <property type="entry name" value="Transcriptional_repressor_C"/>
</dbReference>
<accession>A0A850EU82</accession>
<reference evidence="8" key="1">
    <citation type="submission" date="2020-06" db="EMBL/GenBank/DDBJ databases">
        <title>Paenibacillus sp. nov., isolated from soil.</title>
        <authorList>
            <person name="Seo Y.L."/>
        </authorList>
    </citation>
    <scope>NUCLEOTIDE SEQUENCE [LARGE SCALE GENOMIC DNA]</scope>
    <source>
        <strain evidence="8">JW14</strain>
    </source>
</reference>
<dbReference type="RefSeq" id="WP_175373665.1">
    <property type="nucleotide sequence ID" value="NZ_JABWCS010000218.1"/>
</dbReference>
<dbReference type="Gene3D" id="3.30.930.10">
    <property type="entry name" value="Bira Bifunctional Protein, Domain 2"/>
    <property type="match status" value="1"/>
</dbReference>
<dbReference type="PANTHER" id="PTHR12835:SF5">
    <property type="entry name" value="BIOTIN--PROTEIN LIGASE"/>
    <property type="match status" value="1"/>
</dbReference>
<protein>
    <recommendedName>
        <fullName evidence="5">biotin--[biotin carboxyl-carrier protein] ligase</fullName>
        <ecNumber evidence="5">6.3.4.15</ecNumber>
    </recommendedName>
</protein>
<dbReference type="InterPro" id="IPR003142">
    <property type="entry name" value="BPL_C"/>
</dbReference>
<feature type="domain" description="BPL/LPL catalytic" evidence="7">
    <location>
        <begin position="13"/>
        <end position="202"/>
    </location>
</feature>
<evidence type="ECO:0000256" key="2">
    <source>
        <dbReference type="ARBA" id="ARBA00022741"/>
    </source>
</evidence>
<gene>
    <name evidence="8" type="ORF">HPT30_23115</name>
</gene>
<evidence type="ECO:0000256" key="4">
    <source>
        <dbReference type="ARBA" id="ARBA00023267"/>
    </source>
</evidence>
<keyword evidence="4" id="KW-0092">Biotin</keyword>
<name>A0A850EU82_9BACL</name>
<dbReference type="InterPro" id="IPR004143">
    <property type="entry name" value="BPL_LPL_catalytic"/>
</dbReference>
<dbReference type="Pfam" id="PF03099">
    <property type="entry name" value="BPL_LplA_LipB"/>
    <property type="match status" value="1"/>
</dbReference>
<evidence type="ECO:0000313" key="9">
    <source>
        <dbReference type="Proteomes" id="UP000564806"/>
    </source>
</evidence>
<dbReference type="CDD" id="cd16442">
    <property type="entry name" value="BPL"/>
    <property type="match status" value="1"/>
</dbReference>
<comment type="caution">
    <text evidence="8">The sequence shown here is derived from an EMBL/GenBank/DDBJ whole genome shotgun (WGS) entry which is preliminary data.</text>
</comment>
<dbReference type="Proteomes" id="UP000564806">
    <property type="component" value="Unassembled WGS sequence"/>
</dbReference>
<dbReference type="SUPFAM" id="SSF50037">
    <property type="entry name" value="C-terminal domain of transcriptional repressors"/>
    <property type="match status" value="1"/>
</dbReference>
<evidence type="ECO:0000313" key="8">
    <source>
        <dbReference type="EMBL" id="NUU63249.1"/>
    </source>
</evidence>
<dbReference type="InterPro" id="IPR004408">
    <property type="entry name" value="Biotin_CoA_COase_ligase"/>
</dbReference>
<evidence type="ECO:0000256" key="1">
    <source>
        <dbReference type="ARBA" id="ARBA00022598"/>
    </source>
</evidence>
<evidence type="ECO:0000256" key="5">
    <source>
        <dbReference type="ARBA" id="ARBA00024227"/>
    </source>
</evidence>
<dbReference type="GO" id="GO:0005524">
    <property type="term" value="F:ATP binding"/>
    <property type="evidence" value="ECO:0007669"/>
    <property type="project" value="UniProtKB-KW"/>
</dbReference>
<dbReference type="Gene3D" id="2.30.30.100">
    <property type="match status" value="1"/>
</dbReference>
<organism evidence="8 9">
    <name type="scientific">Paenibacillus agri</name>
    <dbReference type="NCBI Taxonomy" id="2744309"/>
    <lineage>
        <taxon>Bacteria</taxon>
        <taxon>Bacillati</taxon>
        <taxon>Bacillota</taxon>
        <taxon>Bacilli</taxon>
        <taxon>Bacillales</taxon>
        <taxon>Paenibacillaceae</taxon>
        <taxon>Paenibacillus</taxon>
    </lineage>
</organism>
<keyword evidence="3" id="KW-0067">ATP-binding</keyword>
<dbReference type="AlphaFoldDB" id="A0A850EU82"/>
<feature type="region of interest" description="Disordered" evidence="6">
    <location>
        <begin position="42"/>
        <end position="67"/>
    </location>
</feature>
<dbReference type="PROSITE" id="PS51733">
    <property type="entry name" value="BPL_LPL_CATALYTIC"/>
    <property type="match status" value="1"/>
</dbReference>
<evidence type="ECO:0000256" key="6">
    <source>
        <dbReference type="SAM" id="MobiDB-lite"/>
    </source>
</evidence>
<dbReference type="GO" id="GO:0016740">
    <property type="term" value="F:transferase activity"/>
    <property type="evidence" value="ECO:0007669"/>
    <property type="project" value="UniProtKB-ARBA"/>
</dbReference>